<dbReference type="Gene3D" id="3.40.605.10">
    <property type="entry name" value="Aldehyde Dehydrogenase, Chain A, domain 1"/>
    <property type="match status" value="1"/>
</dbReference>
<comment type="similarity">
    <text evidence="2">Belongs to the aldehyde dehydrogenase family.</text>
</comment>
<organism evidence="5 6">
    <name type="scientific">Trichoderma citrinoviride</name>
    <dbReference type="NCBI Taxonomy" id="58853"/>
    <lineage>
        <taxon>Eukaryota</taxon>
        <taxon>Fungi</taxon>
        <taxon>Dikarya</taxon>
        <taxon>Ascomycota</taxon>
        <taxon>Pezizomycotina</taxon>
        <taxon>Sordariomycetes</taxon>
        <taxon>Hypocreomycetidae</taxon>
        <taxon>Hypocreales</taxon>
        <taxon>Hypocreaceae</taxon>
        <taxon>Trichoderma</taxon>
    </lineage>
</organism>
<dbReference type="SUPFAM" id="SSF53720">
    <property type="entry name" value="ALDH-like"/>
    <property type="match status" value="1"/>
</dbReference>
<dbReference type="FunFam" id="3.40.309.10:FF:000004">
    <property type="entry name" value="Succinate-semialdehyde dehydrogenase I"/>
    <property type="match status" value="1"/>
</dbReference>
<dbReference type="Gene3D" id="3.40.309.10">
    <property type="entry name" value="Aldehyde Dehydrogenase, Chain A, domain 2"/>
    <property type="match status" value="1"/>
</dbReference>
<feature type="domain" description="Aldehyde dehydrogenase" evidence="4">
    <location>
        <begin position="28"/>
        <end position="489"/>
    </location>
</feature>
<protein>
    <submittedName>
        <fullName evidence="5">Succinate semialdehyde dehydrogenase</fullName>
    </submittedName>
</protein>
<evidence type="ECO:0000256" key="1">
    <source>
        <dbReference type="ARBA" id="ARBA00005176"/>
    </source>
</evidence>
<evidence type="ECO:0000259" key="4">
    <source>
        <dbReference type="Pfam" id="PF00171"/>
    </source>
</evidence>
<dbReference type="OrthoDB" id="310895at2759"/>
<proteinExistence type="inferred from homology"/>
<dbReference type="InterPro" id="IPR016163">
    <property type="entry name" value="Ald_DH_C"/>
</dbReference>
<keyword evidence="6" id="KW-1185">Reference proteome</keyword>
<dbReference type="PANTHER" id="PTHR43353:SF7">
    <property type="entry name" value="SUCCINATE SEMIALDEHYDE DEHYDROGENASE (EUROFUNG)"/>
    <property type="match status" value="1"/>
</dbReference>
<keyword evidence="3" id="KW-0560">Oxidoreductase</keyword>
<dbReference type="InterPro" id="IPR015590">
    <property type="entry name" value="Aldehyde_DH_dom"/>
</dbReference>
<gene>
    <name evidence="5" type="ORF">BBK36DRAFT_57961</name>
</gene>
<dbReference type="CDD" id="cd07103">
    <property type="entry name" value="ALDH_F5_SSADH_GabD"/>
    <property type="match status" value="1"/>
</dbReference>
<dbReference type="AlphaFoldDB" id="A0A2T4B2U5"/>
<comment type="pathway">
    <text evidence="1">Amino-acid degradation; 4-aminobutanoate degradation.</text>
</comment>
<dbReference type="EMBL" id="KZ680218">
    <property type="protein sequence ID" value="PTB63634.1"/>
    <property type="molecule type" value="Genomic_DNA"/>
</dbReference>
<dbReference type="InterPro" id="IPR016161">
    <property type="entry name" value="Ald_DH/histidinol_DH"/>
</dbReference>
<evidence type="ECO:0000313" key="6">
    <source>
        <dbReference type="Proteomes" id="UP000241546"/>
    </source>
</evidence>
<dbReference type="Proteomes" id="UP000241546">
    <property type="component" value="Unassembled WGS sequence"/>
</dbReference>
<dbReference type="PANTHER" id="PTHR43353">
    <property type="entry name" value="SUCCINATE-SEMIALDEHYDE DEHYDROGENASE, MITOCHONDRIAL"/>
    <property type="match status" value="1"/>
</dbReference>
<evidence type="ECO:0000256" key="3">
    <source>
        <dbReference type="ARBA" id="ARBA00023002"/>
    </source>
</evidence>
<name>A0A2T4B2U5_9HYPO</name>
<dbReference type="InterPro" id="IPR016162">
    <property type="entry name" value="Ald_DH_N"/>
</dbReference>
<dbReference type="GeneID" id="36606411"/>
<evidence type="ECO:0000256" key="2">
    <source>
        <dbReference type="ARBA" id="ARBA00009986"/>
    </source>
</evidence>
<dbReference type="GO" id="GO:0004777">
    <property type="term" value="F:succinate-semialdehyde dehydrogenase (NAD+) activity"/>
    <property type="evidence" value="ECO:0007669"/>
    <property type="project" value="TreeGrafter"/>
</dbReference>
<dbReference type="FunFam" id="3.40.605.10:FF:000007">
    <property type="entry name" value="NAD/NADP-dependent betaine aldehyde dehydrogenase"/>
    <property type="match status" value="1"/>
</dbReference>
<sequence length="498" mass="53356">MGSEFSFVLSDPNLGDLDCLVNGQSVAAKSGKRFHVVDPGSGKSWASCPDCRQEDVEAAVQSSYRAFQTYSKWTPRQRAQTLLKWHQEIVAARDDLAKILVYETGKPLAEAYGEIDYATTFTWWFVGEAERVQGTSIVSAIPGRRAVTIKQPIGVAAALVPWNFPIALTLRKASAALAAGCTMIVKPSPETPITALSVARLALKAGFPPGALNVLTTSLEGTPELAEALCLHPLVKKVTFTGSTRVGKIIASLCARNLKKSTMELGGNCPFIIFDDANLDQALGQLMALKWRHAGQACVSSNRVYVQRAVYDKFVDLVVSATSQLKMGHGMNEGTTLGPVTTPRSLDRAEYMAKDALVKGAKLVLGTGLRDGSGSGGYFMAPAILTNVTDDMLMSQDEIFAPLLGLSVFDSEEEVVQRANNTAMGLTSYAFTKNVDRLWRLFESLEAGMVGLNTGNNSSAEAPFGGIKESGSGKESGKDVAIEEFMVTKSGTFTIEGL</sequence>
<dbReference type="GO" id="GO:0009450">
    <property type="term" value="P:gamma-aminobutyric acid catabolic process"/>
    <property type="evidence" value="ECO:0007669"/>
    <property type="project" value="TreeGrafter"/>
</dbReference>
<reference evidence="6" key="1">
    <citation type="submission" date="2016-07" db="EMBL/GenBank/DDBJ databases">
        <title>Multiple horizontal gene transfer events from other fungi enriched the ability of initially mycotrophic Trichoderma (Ascomycota) to feed on dead plant biomass.</title>
        <authorList>
            <consortium name="DOE Joint Genome Institute"/>
            <person name="Atanasova L."/>
            <person name="Chenthamara K."/>
            <person name="Zhang J."/>
            <person name="Grujic M."/>
            <person name="Henrissat B."/>
            <person name="Kuo A."/>
            <person name="Aerts A."/>
            <person name="Salamov A."/>
            <person name="Lipzen A."/>
            <person name="Labutti K."/>
            <person name="Barry K."/>
            <person name="Miao Y."/>
            <person name="Rahimi M.J."/>
            <person name="Shen Q."/>
            <person name="Grigoriev I.V."/>
            <person name="Kubicek C.P."/>
            <person name="Druzhinina I.S."/>
        </authorList>
    </citation>
    <scope>NUCLEOTIDE SEQUENCE [LARGE SCALE GENOMIC DNA]</scope>
    <source>
        <strain evidence="6">TUCIM 6016</strain>
    </source>
</reference>
<dbReference type="InterPro" id="IPR050740">
    <property type="entry name" value="Aldehyde_DH_Superfamily"/>
</dbReference>
<dbReference type="Pfam" id="PF00171">
    <property type="entry name" value="Aldedh"/>
    <property type="match status" value="1"/>
</dbReference>
<dbReference type="GO" id="GO:0005737">
    <property type="term" value="C:cytoplasm"/>
    <property type="evidence" value="ECO:0007669"/>
    <property type="project" value="TreeGrafter"/>
</dbReference>
<dbReference type="RefSeq" id="XP_024746954.1">
    <property type="nucleotide sequence ID" value="XM_024898293.1"/>
</dbReference>
<evidence type="ECO:0000313" key="5">
    <source>
        <dbReference type="EMBL" id="PTB63634.1"/>
    </source>
</evidence>
<accession>A0A2T4B2U5</accession>